<evidence type="ECO:0000256" key="4">
    <source>
        <dbReference type="ARBA" id="ARBA00023204"/>
    </source>
</evidence>
<dbReference type="InterPro" id="IPR003265">
    <property type="entry name" value="HhH-GPD_domain"/>
</dbReference>
<dbReference type="InterPro" id="IPR057982">
    <property type="entry name" value="TPR_NAA35"/>
</dbReference>
<evidence type="ECO:0000256" key="7">
    <source>
        <dbReference type="ARBA" id="ARBA00044632"/>
    </source>
</evidence>
<dbReference type="GO" id="GO:0003677">
    <property type="term" value="F:DNA binding"/>
    <property type="evidence" value="ECO:0007669"/>
    <property type="project" value="UniProtKB-UniRule"/>
</dbReference>
<dbReference type="GO" id="GO:0005634">
    <property type="term" value="C:nucleus"/>
    <property type="evidence" value="ECO:0007669"/>
    <property type="project" value="UniProtKB-SubCell"/>
</dbReference>
<keyword evidence="6 8" id="KW-0326">Glycosidase</keyword>
<keyword evidence="3 8" id="KW-0378">Hydrolase</keyword>
<dbReference type="GO" id="GO:0006285">
    <property type="term" value="P:base-excision repair, AP site formation"/>
    <property type="evidence" value="ECO:0007669"/>
    <property type="project" value="UniProtKB-UniRule"/>
</dbReference>
<evidence type="ECO:0000313" key="11">
    <source>
        <dbReference type="Proteomes" id="UP000623467"/>
    </source>
</evidence>
<dbReference type="GO" id="GO:0140078">
    <property type="term" value="F:class I DNA-(apurinic or apyrimidinic site) endonuclease activity"/>
    <property type="evidence" value="ECO:0007669"/>
    <property type="project" value="UniProtKB-EC"/>
</dbReference>
<organism evidence="10 11">
    <name type="scientific">Mycena sanguinolenta</name>
    <dbReference type="NCBI Taxonomy" id="230812"/>
    <lineage>
        <taxon>Eukaryota</taxon>
        <taxon>Fungi</taxon>
        <taxon>Dikarya</taxon>
        <taxon>Basidiomycota</taxon>
        <taxon>Agaricomycotina</taxon>
        <taxon>Agaricomycetes</taxon>
        <taxon>Agaricomycetidae</taxon>
        <taxon>Agaricales</taxon>
        <taxon>Marasmiineae</taxon>
        <taxon>Mycenaceae</taxon>
        <taxon>Mycena</taxon>
    </lineage>
</organism>
<dbReference type="PANTHER" id="PTHR43286">
    <property type="entry name" value="ENDONUCLEASE III-LIKE PROTEIN 1"/>
    <property type="match status" value="1"/>
</dbReference>
<reference evidence="10" key="1">
    <citation type="submission" date="2020-05" db="EMBL/GenBank/DDBJ databases">
        <title>Mycena genomes resolve the evolution of fungal bioluminescence.</title>
        <authorList>
            <person name="Tsai I.J."/>
        </authorList>
    </citation>
    <scope>NUCLEOTIDE SEQUENCE</scope>
    <source>
        <strain evidence="10">160909Yilan</strain>
    </source>
</reference>
<evidence type="ECO:0000256" key="3">
    <source>
        <dbReference type="ARBA" id="ARBA00022801"/>
    </source>
</evidence>
<dbReference type="InterPro" id="IPR011257">
    <property type="entry name" value="DNA_glycosylase"/>
</dbReference>
<evidence type="ECO:0000256" key="1">
    <source>
        <dbReference type="ARBA" id="ARBA00008343"/>
    </source>
</evidence>
<evidence type="ECO:0000256" key="6">
    <source>
        <dbReference type="ARBA" id="ARBA00023295"/>
    </source>
</evidence>
<comment type="caution">
    <text evidence="8">Lacks conserved residue(s) required for the propagation of feature annotation.</text>
</comment>
<dbReference type="CDD" id="cd00056">
    <property type="entry name" value="ENDO3c"/>
    <property type="match status" value="1"/>
</dbReference>
<keyword evidence="5 8" id="KW-0456">Lyase</keyword>
<dbReference type="Gene3D" id="1.10.340.30">
    <property type="entry name" value="Hypothetical protein, domain 2"/>
    <property type="match status" value="1"/>
</dbReference>
<feature type="domain" description="HhH-GPD" evidence="9">
    <location>
        <begin position="690"/>
        <end position="841"/>
    </location>
</feature>
<dbReference type="Pfam" id="PF25789">
    <property type="entry name" value="TPR_NAA35"/>
    <property type="match status" value="1"/>
</dbReference>
<dbReference type="GO" id="GO:0005739">
    <property type="term" value="C:mitochondrion"/>
    <property type="evidence" value="ECO:0007669"/>
    <property type="project" value="UniProtKB-SubCell"/>
</dbReference>
<keyword evidence="11" id="KW-1185">Reference proteome</keyword>
<keyword evidence="4 8" id="KW-0234">DNA repair</keyword>
<keyword evidence="8" id="KW-0496">Mitochondrion</keyword>
<evidence type="ECO:0000256" key="2">
    <source>
        <dbReference type="ARBA" id="ARBA00022763"/>
    </source>
</evidence>
<dbReference type="InterPro" id="IPR057983">
    <property type="entry name" value="NAA35-like_N"/>
</dbReference>
<dbReference type="InterPro" id="IPR030841">
    <property type="entry name" value="NTH1"/>
</dbReference>
<evidence type="ECO:0000256" key="8">
    <source>
        <dbReference type="HAMAP-Rule" id="MF_03183"/>
    </source>
</evidence>
<gene>
    <name evidence="8" type="primary">NTH1</name>
    <name evidence="10" type="ORF">MSAN_01251100</name>
</gene>
<name>A0A8H6YDI6_9AGAR</name>
<dbReference type="EC" id="3.2.2.-" evidence="8"/>
<dbReference type="EMBL" id="JACAZH010000009">
    <property type="protein sequence ID" value="KAF7359100.1"/>
    <property type="molecule type" value="Genomic_DNA"/>
</dbReference>
<dbReference type="PROSITE" id="PS01155">
    <property type="entry name" value="ENDONUCLEASE_III_2"/>
    <property type="match status" value="1"/>
</dbReference>
<comment type="caution">
    <text evidence="10">The sequence shown here is derived from an EMBL/GenBank/DDBJ whole genome shotgun (WGS) entry which is preliminary data.</text>
</comment>
<comment type="catalytic activity">
    <reaction evidence="7 8">
        <text>2'-deoxyribonucleotide-(2'-deoxyribose 5'-phosphate)-2'-deoxyribonucleotide-DNA = a 3'-end 2'-deoxyribonucleotide-(2,3-dehydro-2,3-deoxyribose 5'-phosphate)-DNA + a 5'-end 5'-phospho-2'-deoxyribonucleoside-DNA + H(+)</text>
        <dbReference type="Rhea" id="RHEA:66592"/>
        <dbReference type="Rhea" id="RHEA-COMP:13180"/>
        <dbReference type="Rhea" id="RHEA-COMP:16897"/>
        <dbReference type="Rhea" id="RHEA-COMP:17067"/>
        <dbReference type="ChEBI" id="CHEBI:15378"/>
        <dbReference type="ChEBI" id="CHEBI:136412"/>
        <dbReference type="ChEBI" id="CHEBI:157695"/>
        <dbReference type="ChEBI" id="CHEBI:167181"/>
        <dbReference type="EC" id="4.2.99.18"/>
    </reaction>
</comment>
<dbReference type="OrthoDB" id="269405at2759"/>
<evidence type="ECO:0000313" key="10">
    <source>
        <dbReference type="EMBL" id="KAF7359100.1"/>
    </source>
</evidence>
<comment type="function">
    <text evidence="8">Bifunctional DNA N-glycosylase with associated apurinic/apyrimidinic (AP) lyase function that catalyzes the first step in base excision repair (BER), the primary repair pathway for the repair of oxidative DNA damage. The DNA N-glycosylase activity releases the damaged DNA base from DNA by cleaving the N-glycosidic bond, leaving an AP site. The AP lyase activity cleaves the phosphodiester bond 3' to the AP site by a beta-elimination. Primarily recognizes and repairs oxidative base damage of pyrimidines.</text>
</comment>
<proteinExistence type="inferred from homology"/>
<dbReference type="SUPFAM" id="SSF48150">
    <property type="entry name" value="DNA-glycosylase"/>
    <property type="match status" value="1"/>
</dbReference>
<dbReference type="GO" id="GO:0006289">
    <property type="term" value="P:nucleotide-excision repair"/>
    <property type="evidence" value="ECO:0007669"/>
    <property type="project" value="TreeGrafter"/>
</dbReference>
<dbReference type="Proteomes" id="UP000623467">
    <property type="component" value="Unassembled WGS sequence"/>
</dbReference>
<dbReference type="GO" id="GO:0000703">
    <property type="term" value="F:oxidized pyrimidine nucleobase lesion DNA N-glycosylase activity"/>
    <property type="evidence" value="ECO:0007669"/>
    <property type="project" value="UniProtKB-UniRule"/>
</dbReference>
<dbReference type="AlphaFoldDB" id="A0A8H6YDI6"/>
<dbReference type="InterPro" id="IPR004036">
    <property type="entry name" value="Endonuclease-III-like_CS2"/>
</dbReference>
<accession>A0A8H6YDI6</accession>
<dbReference type="Pfam" id="PF04112">
    <property type="entry name" value="Mak10"/>
    <property type="match status" value="1"/>
</dbReference>
<comment type="similarity">
    <text evidence="1 8">Belongs to the Nth/MutY family.</text>
</comment>
<dbReference type="SMART" id="SM00478">
    <property type="entry name" value="ENDO3c"/>
    <property type="match status" value="1"/>
</dbReference>
<dbReference type="InterPro" id="IPR023170">
    <property type="entry name" value="HhH_base_excis_C"/>
</dbReference>
<keyword evidence="2 8" id="KW-0227">DNA damage</keyword>
<dbReference type="FunFam" id="1.10.340.30:FF:000001">
    <property type="entry name" value="Endonuclease III"/>
    <property type="match status" value="1"/>
</dbReference>
<dbReference type="EC" id="4.2.99.18" evidence="8"/>
<keyword evidence="8" id="KW-0539">Nucleus</keyword>
<comment type="subcellular location">
    <subcellularLocation>
        <location evidence="8">Nucleus</location>
    </subcellularLocation>
    <subcellularLocation>
        <location evidence="8">Mitochondrion</location>
    </subcellularLocation>
</comment>
<sequence>MEMLTISDLPGGDNFQDVTNIFVEAAAEMGPGDLILREGFTLQDAMSAFEIGEPRLDSGMAGDADQRPPFDIWTPLLPEEICWIIDRSFTLEMLWHAGNTLAHTVFTCLYALIASELHPDMLPYGLPNDAQRPPQLVPVVLRASICGMLKCCDLSWRELSKGHVHDTEDWQSDKGDTSLLEGMSVQNVIVTLDSATAWLVRSRKVPDPWATALIARLNLRKALLQIMDANIFKASTDFLTLVNVARNHLHTVRTYPSPEPAAESPARLAFDPYIARKLNSTVPIRVIDVPSVTEAWRSIDALLDGWEEQRLLSLTANVSTWELVGNLRAWLPIPPLRTPYTRSSTQSVFYDGLLVLNKFNLTWVIDRFFFETLGVSYQSVYHFVGQNYRSQRPPPWADIQRGHFKLMTEYIRALWYNPCRRRRFFMKSLVDLHIYYTRLTEIVANLPENLPSTNVMKHLPACALVWRLSVIREVVLSGFQLELYTSEEKSFAYWYASQVMDAHLACLDAMLLAVEPDSLAARELRFQHSLLSALQAMTIPLFALSIPLMSFAWRQMHANFVRRYKHVWAGDAGQDFLPRRPRSTWRIQSLCNSSNPAPLAATLACGRMSAYKTLPMRVNGCKIHSYPAQWRGCLRLTRASRAVSRAPVDPRTPHRNRRQCIKKRWLHRMQHPHVGARRNPRFVTLVSLMLSPQTKDQVTDTAVCKLREALGGSVSLDAVLAADPAVISEAINKVGMWRVKTKHLKAAAEKLRDDFESDVPKTIEGMISLPGVGPKIGFLALQNAWNLNVGIGVDVHVLRITRLLGWHKAENPEDARISLESWLPAELQSEINPLLVGFGQTICPANSPRCGECKLASGLCPSAKVPKKSVLDCSALARGTLNSRSFQSSYSDMKLKFRTCCAALPMRYIERDRIRE</sequence>
<protein>
    <recommendedName>
        <fullName evidence="8">Endonuclease III homolog</fullName>
        <ecNumber evidence="8">3.2.2.-</ecNumber>
        <ecNumber evidence="8">4.2.99.18</ecNumber>
    </recommendedName>
    <alternativeName>
        <fullName evidence="8">Bifunctional DNA N-glycosylase/DNA-(apurinic or apyrimidinic site) lyase</fullName>
        <shortName evidence="8">DNA glycosylase/AP lyase</shortName>
    </alternativeName>
</protein>
<dbReference type="PANTHER" id="PTHR43286:SF1">
    <property type="entry name" value="ENDONUCLEASE III-LIKE PROTEIN 1"/>
    <property type="match status" value="1"/>
</dbReference>
<dbReference type="Pfam" id="PF00730">
    <property type="entry name" value="HhH-GPD"/>
    <property type="match status" value="1"/>
</dbReference>
<dbReference type="GO" id="GO:0031417">
    <property type="term" value="C:NatC complex"/>
    <property type="evidence" value="ECO:0007669"/>
    <property type="project" value="InterPro"/>
</dbReference>
<evidence type="ECO:0000259" key="9">
    <source>
        <dbReference type="SMART" id="SM00478"/>
    </source>
</evidence>
<dbReference type="HAMAP" id="MF_03183">
    <property type="entry name" value="Endonuclease_III_Nth"/>
    <property type="match status" value="1"/>
</dbReference>
<dbReference type="Gene3D" id="1.10.1670.10">
    <property type="entry name" value="Helix-hairpin-Helix base-excision DNA repair enzymes (C-terminal)"/>
    <property type="match status" value="1"/>
</dbReference>
<evidence type="ECO:0000256" key="5">
    <source>
        <dbReference type="ARBA" id="ARBA00023239"/>
    </source>
</evidence>